<dbReference type="InterPro" id="IPR008493">
    <property type="entry name" value="Hikeshi-like_N"/>
</dbReference>
<feature type="domain" description="Hikeshi-like C-terminal" evidence="3">
    <location>
        <begin position="173"/>
        <end position="227"/>
    </location>
</feature>
<protein>
    <recommendedName>
        <fullName evidence="6">Hikeshi-like domain-containing protein</fullName>
    </recommendedName>
</protein>
<gene>
    <name evidence="4" type="ORF">VTJ83DRAFT_5014</name>
</gene>
<keyword evidence="5" id="KW-1185">Reference proteome</keyword>
<comment type="caution">
    <text evidence="4">The sequence shown here is derived from an EMBL/GenBank/DDBJ whole genome shotgun (WGS) entry which is preliminary data.</text>
</comment>
<dbReference type="GeneID" id="98126212"/>
<name>A0ABR4DDT2_9PEZI</name>
<dbReference type="Proteomes" id="UP001600064">
    <property type="component" value="Unassembled WGS sequence"/>
</dbReference>
<accession>A0ABR4DDT2</accession>
<sequence length="229" mass="23072">MSQPLFGLVPAGQPVLVAPTQTPTPTSFLYAIPPNPNPGAKPFSHIVVFLLPGVELPPGTAAAIYLVTPPTAPGQTEPNSRFLGGIGPGKESAIFKIGSSSASSSSSAAAQSNVVIGVSIEPAESVAARISEVSASSSSSAAGTAAEAGALVPISRTGGGGGGGGSGGGQQPSTLVLAQRIIKNAFNFLASFSGTAGQVEVVPLKAFEEWWRKFEGKVRSDPTFLERDD</sequence>
<dbReference type="Pfam" id="PF05603">
    <property type="entry name" value="Hikeshi-like_N"/>
    <property type="match status" value="1"/>
</dbReference>
<dbReference type="EMBL" id="JAZGUE010000004">
    <property type="protein sequence ID" value="KAL2267737.1"/>
    <property type="molecule type" value="Genomic_DNA"/>
</dbReference>
<evidence type="ECO:0008006" key="6">
    <source>
        <dbReference type="Google" id="ProtNLM"/>
    </source>
</evidence>
<evidence type="ECO:0000313" key="5">
    <source>
        <dbReference type="Proteomes" id="UP001600064"/>
    </source>
</evidence>
<dbReference type="InterPro" id="IPR048364">
    <property type="entry name" value="Hikeshi-like_C"/>
</dbReference>
<evidence type="ECO:0000259" key="3">
    <source>
        <dbReference type="Pfam" id="PF21057"/>
    </source>
</evidence>
<evidence type="ECO:0000259" key="2">
    <source>
        <dbReference type="Pfam" id="PF05603"/>
    </source>
</evidence>
<dbReference type="PANTHER" id="PTHR12925:SF0">
    <property type="entry name" value="PROTEIN HIKESHI"/>
    <property type="match status" value="1"/>
</dbReference>
<evidence type="ECO:0000313" key="4">
    <source>
        <dbReference type="EMBL" id="KAL2267737.1"/>
    </source>
</evidence>
<evidence type="ECO:0000256" key="1">
    <source>
        <dbReference type="ARBA" id="ARBA00006623"/>
    </source>
</evidence>
<proteinExistence type="inferred from homology"/>
<organism evidence="4 5">
    <name type="scientific">Remersonia thermophila</name>
    <dbReference type="NCBI Taxonomy" id="72144"/>
    <lineage>
        <taxon>Eukaryota</taxon>
        <taxon>Fungi</taxon>
        <taxon>Dikarya</taxon>
        <taxon>Ascomycota</taxon>
        <taxon>Pezizomycotina</taxon>
        <taxon>Sordariomycetes</taxon>
        <taxon>Sordariomycetidae</taxon>
        <taxon>Sordariales</taxon>
        <taxon>Sordariales incertae sedis</taxon>
        <taxon>Remersonia</taxon>
    </lineage>
</organism>
<comment type="similarity">
    <text evidence="1">Belongs to the OPI10 family.</text>
</comment>
<feature type="domain" description="Hikeshi-like N-terminal" evidence="2">
    <location>
        <begin position="9"/>
        <end position="136"/>
    </location>
</feature>
<dbReference type="Pfam" id="PF21057">
    <property type="entry name" value="Hikeshi-like_C"/>
    <property type="match status" value="1"/>
</dbReference>
<dbReference type="InterPro" id="IPR031318">
    <property type="entry name" value="OPI10"/>
</dbReference>
<reference evidence="4 5" key="1">
    <citation type="journal article" date="2024" name="Commun. Biol.">
        <title>Comparative genomic analysis of thermophilic fungi reveals convergent evolutionary adaptations and gene losses.</title>
        <authorList>
            <person name="Steindorff A.S."/>
            <person name="Aguilar-Pontes M.V."/>
            <person name="Robinson A.J."/>
            <person name="Andreopoulos B."/>
            <person name="LaButti K."/>
            <person name="Kuo A."/>
            <person name="Mondo S."/>
            <person name="Riley R."/>
            <person name="Otillar R."/>
            <person name="Haridas S."/>
            <person name="Lipzen A."/>
            <person name="Grimwood J."/>
            <person name="Schmutz J."/>
            <person name="Clum A."/>
            <person name="Reid I.D."/>
            <person name="Moisan M.C."/>
            <person name="Butler G."/>
            <person name="Nguyen T.T.M."/>
            <person name="Dewar K."/>
            <person name="Conant G."/>
            <person name="Drula E."/>
            <person name="Henrissat B."/>
            <person name="Hansel C."/>
            <person name="Singer S."/>
            <person name="Hutchinson M.I."/>
            <person name="de Vries R.P."/>
            <person name="Natvig D.O."/>
            <person name="Powell A.J."/>
            <person name="Tsang A."/>
            <person name="Grigoriev I.V."/>
        </authorList>
    </citation>
    <scope>NUCLEOTIDE SEQUENCE [LARGE SCALE GENOMIC DNA]</scope>
    <source>
        <strain evidence="4 5">ATCC 22073</strain>
    </source>
</reference>
<dbReference type="RefSeq" id="XP_070866464.1">
    <property type="nucleotide sequence ID" value="XM_071011568.1"/>
</dbReference>
<dbReference type="PANTHER" id="PTHR12925">
    <property type="entry name" value="HIKESHI FAMILY MEMBER"/>
    <property type="match status" value="1"/>
</dbReference>